<evidence type="ECO:0000256" key="5">
    <source>
        <dbReference type="ARBA" id="ARBA00023136"/>
    </source>
</evidence>
<dbReference type="PANTHER" id="PTHR42770">
    <property type="entry name" value="AMINO ACID TRANSPORTER-RELATED"/>
    <property type="match status" value="1"/>
</dbReference>
<dbReference type="AlphaFoldDB" id="A0A1X7IW11"/>
<accession>A0A1X7IW11</accession>
<keyword evidence="4 6" id="KW-1133">Transmembrane helix</keyword>
<evidence type="ECO:0000256" key="1">
    <source>
        <dbReference type="ARBA" id="ARBA00004651"/>
    </source>
</evidence>
<dbReference type="InterPro" id="IPR050367">
    <property type="entry name" value="APC_superfamily"/>
</dbReference>
<dbReference type="OrthoDB" id="259687at2"/>
<dbReference type="Gene3D" id="1.20.1740.10">
    <property type="entry name" value="Amino acid/polyamine transporter I"/>
    <property type="match status" value="1"/>
</dbReference>
<name>A0A1X7IW11_9MICO</name>
<dbReference type="InterPro" id="IPR002293">
    <property type="entry name" value="AA/rel_permease1"/>
</dbReference>
<dbReference type="Proteomes" id="UP000193244">
    <property type="component" value="Unassembled WGS sequence"/>
</dbReference>
<proteinExistence type="predicted"/>
<dbReference type="STRING" id="150121.SAMN06296010_0955"/>
<dbReference type="GO" id="GO:0022857">
    <property type="term" value="F:transmembrane transporter activity"/>
    <property type="evidence" value="ECO:0007669"/>
    <property type="project" value="InterPro"/>
</dbReference>
<feature type="transmembrane region" description="Helical" evidence="6">
    <location>
        <begin position="397"/>
        <end position="430"/>
    </location>
</feature>
<feature type="transmembrane region" description="Helical" evidence="6">
    <location>
        <begin position="366"/>
        <end position="385"/>
    </location>
</feature>
<evidence type="ECO:0000313" key="7">
    <source>
        <dbReference type="EMBL" id="SMG19347.1"/>
    </source>
</evidence>
<feature type="transmembrane region" description="Helical" evidence="6">
    <location>
        <begin position="341"/>
        <end position="360"/>
    </location>
</feature>
<keyword evidence="3 6" id="KW-0812">Transmembrane</keyword>
<evidence type="ECO:0000256" key="4">
    <source>
        <dbReference type="ARBA" id="ARBA00022989"/>
    </source>
</evidence>
<dbReference type="PANTHER" id="PTHR42770:SF7">
    <property type="entry name" value="MEMBRANE PROTEIN"/>
    <property type="match status" value="1"/>
</dbReference>
<feature type="transmembrane region" description="Helical" evidence="6">
    <location>
        <begin position="147"/>
        <end position="171"/>
    </location>
</feature>
<feature type="transmembrane region" description="Helical" evidence="6">
    <location>
        <begin position="295"/>
        <end position="320"/>
    </location>
</feature>
<feature type="transmembrane region" description="Helical" evidence="6">
    <location>
        <begin position="88"/>
        <end position="111"/>
    </location>
</feature>
<reference evidence="8" key="1">
    <citation type="submission" date="2017-04" db="EMBL/GenBank/DDBJ databases">
        <authorList>
            <person name="Varghese N."/>
            <person name="Submissions S."/>
        </authorList>
    </citation>
    <scope>NUCLEOTIDE SEQUENCE [LARGE SCALE GENOMIC DNA]</scope>
    <source>
        <strain evidence="8">VKM Ac-2510</strain>
    </source>
</reference>
<feature type="transmembrane region" description="Helical" evidence="6">
    <location>
        <begin position="37"/>
        <end position="57"/>
    </location>
</feature>
<sequence length="448" mass="45976">MSSRLERRLGLGDAVFIGLGSMIGAGVFAVFQPAAHIAGAGMLIGLVVAAIVAFCNASSSAQLAAQYPSAGGSYVYGREELGPRWGFAAGWSFLVGKTASSAAMAMVFAAYAVPSPWARPVAVAVVVMLVTVNLFGITRTALLTKVIVIPVLALLAVVVASGLLGGSWAVVPEYLQSWFSGGGEWRLSGTASPGGESGSGSGGGSVGPLAVLQSAGLLFFAFAGYARIATLGEEVRDPSKNIPRAIGIAFAVVVVIYAAIGVTALGALGASGLAATDNPLVDVVTTNGWAWASPLVRIGAALASLGALLALIAGLGRTAFAMAREGDLPRWFSAVHPRFNTPYRAELVVGAVVVVLVLVADLRGVIGFSSFGVLLYYFVANLAAFRQARAYRRYPRAVSVLGALGCAVLVVTLPLPAVVTGVLVVVAGFVLRELRSHHVARIDPKLEE</sequence>
<dbReference type="GO" id="GO:0005886">
    <property type="term" value="C:plasma membrane"/>
    <property type="evidence" value="ECO:0007669"/>
    <property type="project" value="UniProtKB-SubCell"/>
</dbReference>
<dbReference type="PIRSF" id="PIRSF006060">
    <property type="entry name" value="AA_transporter"/>
    <property type="match status" value="1"/>
</dbReference>
<gene>
    <name evidence="7" type="ORF">SAMN06296010_0955</name>
</gene>
<feature type="transmembrane region" description="Helical" evidence="6">
    <location>
        <begin position="117"/>
        <end position="135"/>
    </location>
</feature>
<keyword evidence="8" id="KW-1185">Reference proteome</keyword>
<evidence type="ECO:0000256" key="6">
    <source>
        <dbReference type="SAM" id="Phobius"/>
    </source>
</evidence>
<organism evidence="7 8">
    <name type="scientific">Agreia pratensis</name>
    <dbReference type="NCBI Taxonomy" id="150121"/>
    <lineage>
        <taxon>Bacteria</taxon>
        <taxon>Bacillati</taxon>
        <taxon>Actinomycetota</taxon>
        <taxon>Actinomycetes</taxon>
        <taxon>Micrococcales</taxon>
        <taxon>Microbacteriaceae</taxon>
        <taxon>Agreia</taxon>
    </lineage>
</organism>
<feature type="transmembrane region" description="Helical" evidence="6">
    <location>
        <begin position="12"/>
        <end position="31"/>
    </location>
</feature>
<feature type="transmembrane region" description="Helical" evidence="6">
    <location>
        <begin position="206"/>
        <end position="226"/>
    </location>
</feature>
<comment type="subcellular location">
    <subcellularLocation>
        <location evidence="1">Cell membrane</location>
        <topology evidence="1">Multi-pass membrane protein</topology>
    </subcellularLocation>
</comment>
<evidence type="ECO:0000313" key="8">
    <source>
        <dbReference type="Proteomes" id="UP000193244"/>
    </source>
</evidence>
<evidence type="ECO:0000256" key="3">
    <source>
        <dbReference type="ARBA" id="ARBA00022692"/>
    </source>
</evidence>
<protein>
    <submittedName>
        <fullName evidence="7">Amino acid/polyamine/organocation transporter, APC superfamily</fullName>
    </submittedName>
</protein>
<keyword evidence="2" id="KW-1003">Cell membrane</keyword>
<dbReference type="RefSeq" id="WP_085483362.1">
    <property type="nucleotide sequence ID" value="NZ_FXAY01000001.1"/>
</dbReference>
<keyword evidence="5 6" id="KW-0472">Membrane</keyword>
<evidence type="ECO:0000256" key="2">
    <source>
        <dbReference type="ARBA" id="ARBA00022475"/>
    </source>
</evidence>
<dbReference type="EMBL" id="FXAY01000001">
    <property type="protein sequence ID" value="SMG19347.1"/>
    <property type="molecule type" value="Genomic_DNA"/>
</dbReference>
<feature type="transmembrane region" description="Helical" evidence="6">
    <location>
        <begin position="247"/>
        <end position="275"/>
    </location>
</feature>
<dbReference type="Pfam" id="PF13520">
    <property type="entry name" value="AA_permease_2"/>
    <property type="match status" value="1"/>
</dbReference>